<dbReference type="PANTHER" id="PTHR46599">
    <property type="entry name" value="PIGGYBAC TRANSPOSABLE ELEMENT-DERIVED PROTEIN 4"/>
    <property type="match status" value="1"/>
</dbReference>
<dbReference type="Pfam" id="PF13843">
    <property type="entry name" value="DDE_Tnp_1_7"/>
    <property type="match status" value="1"/>
</dbReference>
<dbReference type="EMBL" id="BGZK01003231">
    <property type="protein sequence ID" value="GBO98950.1"/>
    <property type="molecule type" value="Genomic_DNA"/>
</dbReference>
<accession>A0A4C1SCY2</accession>
<comment type="caution">
    <text evidence="3">The sequence shown here is derived from an EMBL/GenBank/DDBJ whole genome shotgun (WGS) entry which is preliminary data.</text>
</comment>
<gene>
    <name evidence="3" type="primary">PGBD4</name>
    <name evidence="3" type="ORF">EVAR_39167_1</name>
</gene>
<feature type="region of interest" description="Disordered" evidence="1">
    <location>
        <begin position="1"/>
        <end position="101"/>
    </location>
</feature>
<sequence length="300" mass="34581">MPRGSGRRILRGRRSIRPGRQLREDQISDVINKEILYEEESSSDAGDFSADSGDDYDPERDENKNTSTESGSSTEPDEETPPPAPSPPPGVEGPSCDPEFQWKMDSARPQRFPFLGEPGIKTNFISSTSALADLFFSDDFLGSMVQATNNYAHRMAGPLQKHARFRYWKDTTIAEMRKFVGMLLYMGLTKLPTIAHYWKLDPLYNLPLFRQIMSRNRFQILLRYLHFSENDDASTSRLHKIQPILDRFNNIMADLYYPEADLSIDESMVLWRGRLVFRQYIKNKKHKYGVKLYELCESSG</sequence>
<organism evidence="3 4">
    <name type="scientific">Eumeta variegata</name>
    <name type="common">Bagworm moth</name>
    <name type="synonym">Eumeta japonica</name>
    <dbReference type="NCBI Taxonomy" id="151549"/>
    <lineage>
        <taxon>Eukaryota</taxon>
        <taxon>Metazoa</taxon>
        <taxon>Ecdysozoa</taxon>
        <taxon>Arthropoda</taxon>
        <taxon>Hexapoda</taxon>
        <taxon>Insecta</taxon>
        <taxon>Pterygota</taxon>
        <taxon>Neoptera</taxon>
        <taxon>Endopterygota</taxon>
        <taxon>Lepidoptera</taxon>
        <taxon>Glossata</taxon>
        <taxon>Ditrysia</taxon>
        <taxon>Tineoidea</taxon>
        <taxon>Psychidae</taxon>
        <taxon>Oiketicinae</taxon>
        <taxon>Eumeta</taxon>
    </lineage>
</organism>
<dbReference type="InterPro" id="IPR029526">
    <property type="entry name" value="PGBD"/>
</dbReference>
<evidence type="ECO:0000313" key="3">
    <source>
        <dbReference type="EMBL" id="GBO98950.1"/>
    </source>
</evidence>
<dbReference type="AlphaFoldDB" id="A0A4C1SCY2"/>
<protein>
    <submittedName>
        <fullName evidence="3">PiggyBac transposable element-derived protein 4</fullName>
    </submittedName>
</protein>
<feature type="compositionally biased region" description="Basic residues" evidence="1">
    <location>
        <begin position="1"/>
        <end position="17"/>
    </location>
</feature>
<proteinExistence type="predicted"/>
<feature type="compositionally biased region" description="Pro residues" evidence="1">
    <location>
        <begin position="81"/>
        <end position="91"/>
    </location>
</feature>
<dbReference type="PANTHER" id="PTHR46599:SF3">
    <property type="entry name" value="PIGGYBAC TRANSPOSABLE ELEMENT-DERIVED PROTEIN 4"/>
    <property type="match status" value="1"/>
</dbReference>
<feature type="compositionally biased region" description="Basic and acidic residues" evidence="1">
    <location>
        <begin position="21"/>
        <end position="36"/>
    </location>
</feature>
<evidence type="ECO:0000256" key="1">
    <source>
        <dbReference type="SAM" id="MobiDB-lite"/>
    </source>
</evidence>
<dbReference type="OrthoDB" id="5876240at2759"/>
<dbReference type="Proteomes" id="UP000299102">
    <property type="component" value="Unassembled WGS sequence"/>
</dbReference>
<name>A0A4C1SCY2_EUMVA</name>
<evidence type="ECO:0000259" key="2">
    <source>
        <dbReference type="Pfam" id="PF13843"/>
    </source>
</evidence>
<evidence type="ECO:0000313" key="4">
    <source>
        <dbReference type="Proteomes" id="UP000299102"/>
    </source>
</evidence>
<dbReference type="STRING" id="151549.A0A4C1SCY2"/>
<keyword evidence="4" id="KW-1185">Reference proteome</keyword>
<reference evidence="3 4" key="1">
    <citation type="journal article" date="2019" name="Commun. Biol.">
        <title>The bagworm genome reveals a unique fibroin gene that provides high tensile strength.</title>
        <authorList>
            <person name="Kono N."/>
            <person name="Nakamura H."/>
            <person name="Ohtoshi R."/>
            <person name="Tomita M."/>
            <person name="Numata K."/>
            <person name="Arakawa K."/>
        </authorList>
    </citation>
    <scope>NUCLEOTIDE SEQUENCE [LARGE SCALE GENOMIC DNA]</scope>
</reference>
<feature type="domain" description="PiggyBac transposable element-derived protein" evidence="2">
    <location>
        <begin position="134"/>
        <end position="299"/>
    </location>
</feature>